<dbReference type="EMBL" id="AQQR01000015">
    <property type="protein sequence ID" value="OWU69509.1"/>
    <property type="molecule type" value="Genomic_DNA"/>
</dbReference>
<organism evidence="1 2">
    <name type="scientific">Marinibacterium profundimaris</name>
    <dbReference type="NCBI Taxonomy" id="1679460"/>
    <lineage>
        <taxon>Bacteria</taxon>
        <taxon>Pseudomonadati</taxon>
        <taxon>Pseudomonadota</taxon>
        <taxon>Alphaproteobacteria</taxon>
        <taxon>Rhodobacterales</taxon>
        <taxon>Paracoccaceae</taxon>
        <taxon>Marinibacterium</taxon>
    </lineage>
</organism>
<name>A0A225NCX7_9RHOB</name>
<gene>
    <name evidence="1" type="ORF">ATO3_22030</name>
</gene>
<dbReference type="RefSeq" id="WP_088652079.1">
    <property type="nucleotide sequence ID" value="NZ_AQQR01000015.1"/>
</dbReference>
<sequence>MSRLDSMLRRLSAQRDGLNWAADQVAGVAGDVLDLGLGNGRTYDHIREILPHRRIWVIDRVLQCHPSCEPPEEDFLMGEAAPMLAELGRRSDGIALAHYDLGRGIKDEDVAEAAKLSEDLAQVMVPGGMIVSGQPLVGFEQVTGPDSIAPDRYLFYRT</sequence>
<protein>
    <recommendedName>
        <fullName evidence="3">S-adenosyl-L-methionine methyltransferase</fullName>
    </recommendedName>
</protein>
<dbReference type="Proteomes" id="UP000215377">
    <property type="component" value="Unassembled WGS sequence"/>
</dbReference>
<dbReference type="AlphaFoldDB" id="A0A225NCX7"/>
<dbReference type="InterPro" id="IPR025690">
    <property type="entry name" value="Methyltransf_put"/>
</dbReference>
<dbReference type="Pfam" id="PF12692">
    <property type="entry name" value="Methyltransf_17"/>
    <property type="match status" value="1"/>
</dbReference>
<dbReference type="InterPro" id="IPR029063">
    <property type="entry name" value="SAM-dependent_MTases_sf"/>
</dbReference>
<comment type="caution">
    <text evidence="1">The sequence shown here is derived from an EMBL/GenBank/DDBJ whole genome shotgun (WGS) entry which is preliminary data.</text>
</comment>
<evidence type="ECO:0000313" key="2">
    <source>
        <dbReference type="Proteomes" id="UP000215377"/>
    </source>
</evidence>
<reference evidence="1 2" key="1">
    <citation type="submission" date="2013-04" db="EMBL/GenBank/DDBJ databases">
        <title>Oceanicola sp. 22II1-22F33 Genome Sequencing.</title>
        <authorList>
            <person name="Lai Q."/>
            <person name="Li G."/>
            <person name="Shao Z."/>
        </authorList>
    </citation>
    <scope>NUCLEOTIDE SEQUENCE [LARGE SCALE GENOMIC DNA]</scope>
    <source>
        <strain evidence="1 2">22II1-22F33</strain>
    </source>
</reference>
<dbReference type="OrthoDB" id="7348097at2"/>
<evidence type="ECO:0008006" key="3">
    <source>
        <dbReference type="Google" id="ProtNLM"/>
    </source>
</evidence>
<evidence type="ECO:0000313" key="1">
    <source>
        <dbReference type="EMBL" id="OWU69509.1"/>
    </source>
</evidence>
<proteinExistence type="predicted"/>
<dbReference type="Gene3D" id="3.40.50.150">
    <property type="entry name" value="Vaccinia Virus protein VP39"/>
    <property type="match status" value="1"/>
</dbReference>
<accession>A0A225NCX7</accession>
<keyword evidence="2" id="KW-1185">Reference proteome</keyword>